<accession>A0A5Q0M5I1</accession>
<evidence type="ECO:0000313" key="2">
    <source>
        <dbReference type="EMBL" id="QFZ84901.1"/>
    </source>
</evidence>
<dbReference type="GO" id="GO:0003700">
    <property type="term" value="F:DNA-binding transcription factor activity"/>
    <property type="evidence" value="ECO:0007669"/>
    <property type="project" value="InterPro"/>
</dbReference>
<dbReference type="Proteomes" id="UP000326780">
    <property type="component" value="Chromosome"/>
</dbReference>
<dbReference type="InterPro" id="IPR036390">
    <property type="entry name" value="WH_DNA-bd_sf"/>
</dbReference>
<proteinExistence type="predicted"/>
<feature type="domain" description="HTH lysR-type" evidence="1">
    <location>
        <begin position="14"/>
        <end position="60"/>
    </location>
</feature>
<organism evidence="2 3">
    <name type="scientific">Variovorax paradoxus</name>
    <dbReference type="NCBI Taxonomy" id="34073"/>
    <lineage>
        <taxon>Bacteria</taxon>
        <taxon>Pseudomonadati</taxon>
        <taxon>Pseudomonadota</taxon>
        <taxon>Betaproteobacteria</taxon>
        <taxon>Burkholderiales</taxon>
        <taxon>Comamonadaceae</taxon>
        <taxon>Variovorax</taxon>
    </lineage>
</organism>
<dbReference type="InterPro" id="IPR036388">
    <property type="entry name" value="WH-like_DNA-bd_sf"/>
</dbReference>
<name>A0A5Q0M5I1_VARPD</name>
<dbReference type="Gene3D" id="1.10.10.10">
    <property type="entry name" value="Winged helix-like DNA-binding domain superfamily/Winged helix DNA-binding domain"/>
    <property type="match status" value="1"/>
</dbReference>
<gene>
    <name evidence="2" type="ORF">GFK26_20120</name>
</gene>
<dbReference type="InterPro" id="IPR000847">
    <property type="entry name" value="LysR_HTH_N"/>
</dbReference>
<dbReference type="EMBL" id="CP045644">
    <property type="protein sequence ID" value="QFZ84901.1"/>
    <property type="molecule type" value="Genomic_DNA"/>
</dbReference>
<evidence type="ECO:0000313" key="3">
    <source>
        <dbReference type="Proteomes" id="UP000326780"/>
    </source>
</evidence>
<reference evidence="2 3" key="1">
    <citation type="submission" date="2019-10" db="EMBL/GenBank/DDBJ databases">
        <title>Complete genome sequence of Variovorax paradoxus 5C-2.</title>
        <authorList>
            <person name="Gogoleva N.E."/>
            <person name="Balkin A.S."/>
        </authorList>
    </citation>
    <scope>NUCLEOTIDE SEQUENCE [LARGE SCALE GENOMIC DNA]</scope>
    <source>
        <strain evidence="2 3">5C-2</strain>
    </source>
</reference>
<dbReference type="Pfam" id="PF00126">
    <property type="entry name" value="HTH_1"/>
    <property type="match status" value="1"/>
</dbReference>
<evidence type="ECO:0000259" key="1">
    <source>
        <dbReference type="Pfam" id="PF00126"/>
    </source>
</evidence>
<dbReference type="AlphaFoldDB" id="A0A5Q0M5I1"/>
<dbReference type="SUPFAM" id="SSF46785">
    <property type="entry name" value="Winged helix' DNA-binding domain"/>
    <property type="match status" value="1"/>
</dbReference>
<dbReference type="RefSeq" id="WP_153283523.1">
    <property type="nucleotide sequence ID" value="NZ_CP045644.1"/>
</dbReference>
<sequence>MITKSIRLAALPLEPLRVFVSMVDRGSFRAVAGWLGQAQPSLSAEIANRESELRLSLRPRRHPPNTQNG</sequence>
<protein>
    <submittedName>
        <fullName evidence="2">LysR family transcriptional regulator</fullName>
    </submittedName>
</protein>